<organism evidence="2 3">
    <name type="scientific">Elysia crispata</name>
    <name type="common">lettuce slug</name>
    <dbReference type="NCBI Taxonomy" id="231223"/>
    <lineage>
        <taxon>Eukaryota</taxon>
        <taxon>Metazoa</taxon>
        <taxon>Spiralia</taxon>
        <taxon>Lophotrochozoa</taxon>
        <taxon>Mollusca</taxon>
        <taxon>Gastropoda</taxon>
        <taxon>Heterobranchia</taxon>
        <taxon>Euthyneura</taxon>
        <taxon>Panpulmonata</taxon>
        <taxon>Sacoglossa</taxon>
        <taxon>Placobranchoidea</taxon>
        <taxon>Plakobranchidae</taxon>
        <taxon>Elysia</taxon>
    </lineage>
</organism>
<dbReference type="Proteomes" id="UP001283361">
    <property type="component" value="Unassembled WGS sequence"/>
</dbReference>
<reference evidence="2" key="1">
    <citation type="journal article" date="2023" name="G3 (Bethesda)">
        <title>A reference genome for the long-term kleptoplast-retaining sea slug Elysia crispata morphotype clarki.</title>
        <authorList>
            <person name="Eastman K.E."/>
            <person name="Pendleton A.L."/>
            <person name="Shaikh M.A."/>
            <person name="Suttiyut T."/>
            <person name="Ogas R."/>
            <person name="Tomko P."/>
            <person name="Gavelis G."/>
            <person name="Widhalm J.R."/>
            <person name="Wisecaver J.H."/>
        </authorList>
    </citation>
    <scope>NUCLEOTIDE SEQUENCE</scope>
    <source>
        <strain evidence="2">ECLA1</strain>
    </source>
</reference>
<dbReference type="EMBL" id="JAWDGP010004696">
    <property type="protein sequence ID" value="KAK3762538.1"/>
    <property type="molecule type" value="Genomic_DNA"/>
</dbReference>
<accession>A0AAE1DAP2</accession>
<keyword evidence="3" id="KW-1185">Reference proteome</keyword>
<sequence length="111" mass="11447">MEVGHNRPKNIGQWRLSPSMQGRGACLSTYTLTPVQAASHHTTPLAAGGHRPRPRTHGSESSMISGYTQHVSAGQGAGSESSPDTTNTVGHPATYIAQSGGGGGVRVENLS</sequence>
<feature type="compositionally biased region" description="Polar residues" evidence="1">
    <location>
        <begin position="59"/>
        <end position="89"/>
    </location>
</feature>
<comment type="caution">
    <text evidence="2">The sequence shown here is derived from an EMBL/GenBank/DDBJ whole genome shotgun (WGS) entry which is preliminary data.</text>
</comment>
<protein>
    <submittedName>
        <fullName evidence="2">Uncharacterized protein</fullName>
    </submittedName>
</protein>
<proteinExistence type="predicted"/>
<gene>
    <name evidence="2" type="ORF">RRG08_006962</name>
</gene>
<evidence type="ECO:0000256" key="1">
    <source>
        <dbReference type="SAM" id="MobiDB-lite"/>
    </source>
</evidence>
<evidence type="ECO:0000313" key="3">
    <source>
        <dbReference type="Proteomes" id="UP001283361"/>
    </source>
</evidence>
<dbReference type="AlphaFoldDB" id="A0AAE1DAP2"/>
<feature type="region of interest" description="Disordered" evidence="1">
    <location>
        <begin position="40"/>
        <end position="111"/>
    </location>
</feature>
<name>A0AAE1DAP2_9GAST</name>
<evidence type="ECO:0000313" key="2">
    <source>
        <dbReference type="EMBL" id="KAK3762538.1"/>
    </source>
</evidence>